<dbReference type="PROSITE" id="PS00211">
    <property type="entry name" value="ABC_TRANSPORTER_1"/>
    <property type="match status" value="1"/>
</dbReference>
<comment type="similarity">
    <text evidence="1">Belongs to the ABC transporter superfamily.</text>
</comment>
<evidence type="ECO:0000313" key="7">
    <source>
        <dbReference type="Proteomes" id="UP000619743"/>
    </source>
</evidence>
<dbReference type="Gene3D" id="3.40.50.300">
    <property type="entry name" value="P-loop containing nucleotide triphosphate hydrolases"/>
    <property type="match status" value="1"/>
</dbReference>
<gene>
    <name evidence="6" type="primary">btuD</name>
    <name evidence="6" type="ORF">GCM10011369_09690</name>
</gene>
<keyword evidence="4" id="KW-0067">ATP-binding</keyword>
<dbReference type="GO" id="GO:0005524">
    <property type="term" value="F:ATP binding"/>
    <property type="evidence" value="ECO:0007669"/>
    <property type="project" value="UniProtKB-KW"/>
</dbReference>
<dbReference type="InterPro" id="IPR017871">
    <property type="entry name" value="ABC_transporter-like_CS"/>
</dbReference>
<dbReference type="AlphaFoldDB" id="A0A8J2XLJ8"/>
<keyword evidence="2" id="KW-0813">Transport</keyword>
<evidence type="ECO:0000313" key="6">
    <source>
        <dbReference type="EMBL" id="GGA70061.1"/>
    </source>
</evidence>
<accession>A0A8J2XLJ8</accession>
<dbReference type="PANTHER" id="PTHR42794:SF2">
    <property type="entry name" value="ABC TRANSPORTER ATP-BINDING PROTEIN"/>
    <property type="match status" value="1"/>
</dbReference>
<dbReference type="Proteomes" id="UP000619743">
    <property type="component" value="Unassembled WGS sequence"/>
</dbReference>
<reference evidence="7" key="1">
    <citation type="journal article" date="2019" name="Int. J. Syst. Evol. Microbiol.">
        <title>The Global Catalogue of Microorganisms (GCM) 10K type strain sequencing project: providing services to taxonomists for standard genome sequencing and annotation.</title>
        <authorList>
            <consortium name="The Broad Institute Genomics Platform"/>
            <consortium name="The Broad Institute Genome Sequencing Center for Infectious Disease"/>
            <person name="Wu L."/>
            <person name="Ma J."/>
        </authorList>
    </citation>
    <scope>NUCLEOTIDE SEQUENCE [LARGE SCALE GENOMIC DNA]</scope>
    <source>
        <strain evidence="7">CGMCC 1.10130</strain>
    </source>
</reference>
<evidence type="ECO:0000259" key="5">
    <source>
        <dbReference type="PROSITE" id="PS50893"/>
    </source>
</evidence>
<sequence length="267" mass="29721">MSRHAANYAFDVENVSWGQDQNLILKNINAKIASHRFTGIIGPNGAGKTSLLRCLSGFYTPEIGSVSLLGKDIASWSSSERARKLAVVTQQADVDPSWTVEQLIATGLIPYKRWFQANNAADHDLMSSILNQVGLADKRQRPLSTLSGGELQRALIAKALVQKPQCLLLDEPTNHLDSQYQLTLMKWIKQLDISVIASVHDINMAARFCDDLLMLKHGCLLAFGAVEEVFTCTNLTALFDHPVRVDRHPFTDALWMNFVEQERGCDQ</sequence>
<dbReference type="SUPFAM" id="SSF52540">
    <property type="entry name" value="P-loop containing nucleoside triphosphate hydrolases"/>
    <property type="match status" value="1"/>
</dbReference>
<dbReference type="PROSITE" id="PS50893">
    <property type="entry name" value="ABC_TRANSPORTER_2"/>
    <property type="match status" value="1"/>
</dbReference>
<dbReference type="EMBL" id="BMDX01000003">
    <property type="protein sequence ID" value="GGA70061.1"/>
    <property type="molecule type" value="Genomic_DNA"/>
</dbReference>
<dbReference type="SMART" id="SM00382">
    <property type="entry name" value="AAA"/>
    <property type="match status" value="1"/>
</dbReference>
<proteinExistence type="inferred from homology"/>
<dbReference type="FunFam" id="3.40.50.300:FF:000134">
    <property type="entry name" value="Iron-enterobactin ABC transporter ATP-binding protein"/>
    <property type="match status" value="1"/>
</dbReference>
<evidence type="ECO:0000256" key="2">
    <source>
        <dbReference type="ARBA" id="ARBA00022448"/>
    </source>
</evidence>
<dbReference type="RefSeq" id="WP_158100486.1">
    <property type="nucleotide sequence ID" value="NZ_BMDX01000003.1"/>
</dbReference>
<dbReference type="InterPro" id="IPR003439">
    <property type="entry name" value="ABC_transporter-like_ATP-bd"/>
</dbReference>
<dbReference type="CDD" id="cd03214">
    <property type="entry name" value="ABC_Iron-Siderophores_B12_Hemin"/>
    <property type="match status" value="1"/>
</dbReference>
<comment type="caution">
    <text evidence="6">The sequence shown here is derived from an EMBL/GenBank/DDBJ whole genome shotgun (WGS) entry which is preliminary data.</text>
</comment>
<evidence type="ECO:0000256" key="1">
    <source>
        <dbReference type="ARBA" id="ARBA00005417"/>
    </source>
</evidence>
<feature type="domain" description="ABC transporter" evidence="5">
    <location>
        <begin position="10"/>
        <end position="242"/>
    </location>
</feature>
<keyword evidence="7" id="KW-1185">Reference proteome</keyword>
<dbReference type="OrthoDB" id="6461291at2"/>
<dbReference type="InterPro" id="IPR003593">
    <property type="entry name" value="AAA+_ATPase"/>
</dbReference>
<keyword evidence="3" id="KW-0547">Nucleotide-binding</keyword>
<dbReference type="InterPro" id="IPR027417">
    <property type="entry name" value="P-loop_NTPase"/>
</dbReference>
<name>A0A8J2XLJ8_9GAMM</name>
<dbReference type="PANTHER" id="PTHR42794">
    <property type="entry name" value="HEMIN IMPORT ATP-BINDING PROTEIN HMUV"/>
    <property type="match status" value="1"/>
</dbReference>
<evidence type="ECO:0000256" key="3">
    <source>
        <dbReference type="ARBA" id="ARBA00022741"/>
    </source>
</evidence>
<dbReference type="GO" id="GO:0016887">
    <property type="term" value="F:ATP hydrolysis activity"/>
    <property type="evidence" value="ECO:0007669"/>
    <property type="project" value="InterPro"/>
</dbReference>
<dbReference type="Pfam" id="PF00005">
    <property type="entry name" value="ABC_tran"/>
    <property type="match status" value="1"/>
</dbReference>
<organism evidence="6 7">
    <name type="scientific">Neiella marina</name>
    <dbReference type="NCBI Taxonomy" id="508461"/>
    <lineage>
        <taxon>Bacteria</taxon>
        <taxon>Pseudomonadati</taxon>
        <taxon>Pseudomonadota</taxon>
        <taxon>Gammaproteobacteria</taxon>
        <taxon>Alteromonadales</taxon>
        <taxon>Echinimonadaceae</taxon>
        <taxon>Neiella</taxon>
    </lineage>
</organism>
<protein>
    <submittedName>
        <fullName evidence="6">ABC cobalamin uptake system ATPase BtuD</fullName>
    </submittedName>
</protein>
<evidence type="ECO:0000256" key="4">
    <source>
        <dbReference type="ARBA" id="ARBA00022840"/>
    </source>
</evidence>